<dbReference type="Pfam" id="PF13086">
    <property type="entry name" value="AAA_11"/>
    <property type="match status" value="2"/>
</dbReference>
<evidence type="ECO:0000259" key="6">
    <source>
        <dbReference type="SMART" id="SM00382"/>
    </source>
</evidence>
<accession>A0ABQ2D5C6</accession>
<dbReference type="Gene3D" id="3.40.50.300">
    <property type="entry name" value="P-loop containing nucleotide triphosphate hydrolases"/>
    <property type="match status" value="2"/>
</dbReference>
<keyword evidence="4" id="KW-0347">Helicase</keyword>
<dbReference type="PANTHER" id="PTHR43788">
    <property type="entry name" value="DNA2/NAM7 HELICASE FAMILY MEMBER"/>
    <property type="match status" value="1"/>
</dbReference>
<evidence type="ECO:0000256" key="1">
    <source>
        <dbReference type="ARBA" id="ARBA00007913"/>
    </source>
</evidence>
<evidence type="ECO:0000256" key="3">
    <source>
        <dbReference type="ARBA" id="ARBA00022801"/>
    </source>
</evidence>
<dbReference type="InterPro" id="IPR047187">
    <property type="entry name" value="SF1_C_Upf1"/>
</dbReference>
<name>A0ABQ2D5C6_9DEIO</name>
<keyword evidence="2" id="KW-0547">Nucleotide-binding</keyword>
<dbReference type="Proteomes" id="UP000632222">
    <property type="component" value="Unassembled WGS sequence"/>
</dbReference>
<evidence type="ECO:0000256" key="5">
    <source>
        <dbReference type="ARBA" id="ARBA00022840"/>
    </source>
</evidence>
<evidence type="ECO:0000256" key="2">
    <source>
        <dbReference type="ARBA" id="ARBA00022741"/>
    </source>
</evidence>
<keyword evidence="5" id="KW-0067">ATP-binding</keyword>
<dbReference type="SUPFAM" id="SSF52540">
    <property type="entry name" value="P-loop containing nucleoside triphosphate hydrolases"/>
    <property type="match status" value="1"/>
</dbReference>
<reference evidence="8" key="1">
    <citation type="journal article" date="2019" name="Int. J. Syst. Evol. Microbiol.">
        <title>The Global Catalogue of Microorganisms (GCM) 10K type strain sequencing project: providing services to taxonomists for standard genome sequencing and annotation.</title>
        <authorList>
            <consortium name="The Broad Institute Genomics Platform"/>
            <consortium name="The Broad Institute Genome Sequencing Center for Infectious Disease"/>
            <person name="Wu L."/>
            <person name="Ma J."/>
        </authorList>
    </citation>
    <scope>NUCLEOTIDE SEQUENCE [LARGE SCALE GENOMIC DNA]</scope>
    <source>
        <strain evidence="8">JCM 14370</strain>
    </source>
</reference>
<gene>
    <name evidence="7" type="ORF">GCM10008938_33000</name>
</gene>
<keyword evidence="8" id="KW-1185">Reference proteome</keyword>
<comment type="similarity">
    <text evidence="1">Belongs to the DNA2/NAM7 helicase family.</text>
</comment>
<dbReference type="InterPro" id="IPR027417">
    <property type="entry name" value="P-loop_NTPase"/>
</dbReference>
<dbReference type="Pfam" id="PF13087">
    <property type="entry name" value="AAA_12"/>
    <property type="match status" value="1"/>
</dbReference>
<evidence type="ECO:0000313" key="8">
    <source>
        <dbReference type="Proteomes" id="UP000632222"/>
    </source>
</evidence>
<dbReference type="InterPro" id="IPR050534">
    <property type="entry name" value="Coronavir_polyprotein_1ab"/>
</dbReference>
<dbReference type="CDD" id="cd18808">
    <property type="entry name" value="SF1_C_Upf1"/>
    <property type="match status" value="1"/>
</dbReference>
<keyword evidence="3" id="KW-0378">Hydrolase</keyword>
<evidence type="ECO:0000256" key="4">
    <source>
        <dbReference type="ARBA" id="ARBA00022806"/>
    </source>
</evidence>
<dbReference type="InterPro" id="IPR003593">
    <property type="entry name" value="AAA+_ATPase"/>
</dbReference>
<dbReference type="SMART" id="SM00382">
    <property type="entry name" value="AAA"/>
    <property type="match status" value="1"/>
</dbReference>
<comment type="caution">
    <text evidence="7">The sequence shown here is derived from an EMBL/GenBank/DDBJ whole genome shotgun (WGS) entry which is preliminary data.</text>
</comment>
<dbReference type="EMBL" id="BMOD01000014">
    <property type="protein sequence ID" value="GGJ44112.1"/>
    <property type="molecule type" value="Genomic_DNA"/>
</dbReference>
<organism evidence="7 8">
    <name type="scientific">Deinococcus roseus</name>
    <dbReference type="NCBI Taxonomy" id="392414"/>
    <lineage>
        <taxon>Bacteria</taxon>
        <taxon>Thermotogati</taxon>
        <taxon>Deinococcota</taxon>
        <taxon>Deinococci</taxon>
        <taxon>Deinococcales</taxon>
        <taxon>Deinococcaceae</taxon>
        <taxon>Deinococcus</taxon>
    </lineage>
</organism>
<dbReference type="InterPro" id="IPR041677">
    <property type="entry name" value="DNA2/NAM7_AAA_11"/>
</dbReference>
<evidence type="ECO:0000313" key="7">
    <source>
        <dbReference type="EMBL" id="GGJ44112.1"/>
    </source>
</evidence>
<dbReference type="RefSeq" id="WP_189004339.1">
    <property type="nucleotide sequence ID" value="NZ_BMOD01000014.1"/>
</dbReference>
<protein>
    <recommendedName>
        <fullName evidence="6">AAA+ ATPase domain-containing protein</fullName>
    </recommendedName>
</protein>
<proteinExistence type="inferred from homology"/>
<feature type="domain" description="AAA+ ATPase" evidence="6">
    <location>
        <begin position="190"/>
        <end position="375"/>
    </location>
</feature>
<dbReference type="PANTHER" id="PTHR43788:SF8">
    <property type="entry name" value="DNA-BINDING PROTEIN SMUBP-2"/>
    <property type="match status" value="1"/>
</dbReference>
<sequence>MDKTLLVTALKQFIETEFQAQKDALTPLWKLPVARRIQEGVCVTDLRLRSVNDGVLRVQITTNLSRFRTGDALLLNAGDPTGARVPVTLEDDHDVGTMTIWTLRAFQKGLLDQFTRHYRPEVWCLDQDLVDLRDFTLKALDQYQNLPKAEDRISRVLFGNLPAPGVDPFVFPPPEFNGSQQQAYRSAMGNPLLTVIQGPPGTGKTSVLAEIALRYASRGEMVMVTGFTHRSINNALNRIQSLNSQHKYSSVRVFKVGQKYNADDLVDVKNFETLQDAQAAAGSHRRGMVVGATCFAVGTKRLHDEHKRPVVFDLQIFDEASQMSLPVAIMGMLGARRYVMIGDHQQMPPVIVGQHEDPSVTRSVFETVFSHSPGTMLDTTYRMNHGVNRFPSDTFYRGKLVSFPGIQDRTLPLLKPPVKHVLELGSEHASVWVEVYHQVETTSSPLEADWVCSIIEEALQCGLPAREMAVVTPYRLQVRLIRQLLRQRFGQVPVLVDTVERIQGQERELVLVSLVSSSMPQDDQAEFFFQPNRLNVAITRAKCKRVVVGNPALLGEGAQHAVEGLEVFRALHECSVRVQTMGAPTT</sequence>
<dbReference type="InterPro" id="IPR041679">
    <property type="entry name" value="DNA2/NAM7-like_C"/>
</dbReference>